<dbReference type="InterPro" id="IPR016032">
    <property type="entry name" value="Sig_transdc_resp-reg_C-effctor"/>
</dbReference>
<keyword evidence="1" id="KW-0547">Nucleotide-binding</keyword>
<dbReference type="GO" id="GO:0004016">
    <property type="term" value="F:adenylate cyclase activity"/>
    <property type="evidence" value="ECO:0007669"/>
    <property type="project" value="TreeGrafter"/>
</dbReference>
<dbReference type="Gene3D" id="1.10.10.10">
    <property type="entry name" value="Winged helix-like DNA-binding domain superfamily/Winged helix DNA-binding domain"/>
    <property type="match status" value="1"/>
</dbReference>
<dbReference type="SUPFAM" id="SSF46894">
    <property type="entry name" value="C-terminal effector domain of the bipartite response regulators"/>
    <property type="match status" value="1"/>
</dbReference>
<accession>A0A841FA75</accession>
<dbReference type="InterPro" id="IPR011990">
    <property type="entry name" value="TPR-like_helical_dom_sf"/>
</dbReference>
<keyword evidence="5" id="KW-1185">Reference proteome</keyword>
<dbReference type="InterPro" id="IPR041664">
    <property type="entry name" value="AAA_16"/>
</dbReference>
<evidence type="ECO:0000259" key="3">
    <source>
        <dbReference type="PROSITE" id="PS50043"/>
    </source>
</evidence>
<evidence type="ECO:0000256" key="1">
    <source>
        <dbReference type="ARBA" id="ARBA00022741"/>
    </source>
</evidence>
<comment type="caution">
    <text evidence="4">The sequence shown here is derived from an EMBL/GenBank/DDBJ whole genome shotgun (WGS) entry which is preliminary data.</text>
</comment>
<sequence length="905" mass="95043">MRMVGREETLREAAGALTAHRSVLLHGPPGIGKSTLADALADRARADGVHVLRAAPAAVESDLPYLVLIDLFAESVAAARALPTHLREALDVALLRTRGAGAGPDELTVRIAVLEHLRRLAAENPVLLVIDDAQWVDGASADVLAFAARRIGGLPVSILVTERVEDAEPTARALCHDPLAIALEPLDRTAITELLSAETAAHTAQRVYAASGGNPMYAIELARALGRGPAPAEHEPLPVPDRLRDLLARRLDGLGDDTRRALVYAALVSRPTLGLLIRAEALPADGLHAAETARIITATDDGDIAFLHPLLRELVTSDAGCASRRAAHAELAAVVDDPVERARHRALGNPAADADIAALAETAATEAAGRGAPGTAVGLARLSARRTPPENTAAIAARLLTAAGYAQDAGRVPEARELAEAALAAGGAPVTRVRARLLVVDLAWHELGEASGQLARAATEAGADTALQARVGLYEASLAYFERRNTDAARHAHRAEGLAREAGEKALLVEALGVRATIAAPDAPDGETADALHEAAYRMAQGLPVTTAAIDARQMWAMTALFRGDLATARDEIARLEHDVRSRGLIADLMGVLISTTSVNVRAGDGAAALRAGDECERLFLDAAPTPCVGLVVGASAEWCAGTPRRAVERAANAVAVCERLGDDEWLEPALAIHGQALLMTGDAAAAVAAFDRAAELEEAGAARDPAIIPWHADHIEALVATGDLDAAAERLDDLAERVELFGRPVIAVQVERVRALLTAARGDGVEAMNTLRAAIETHGPRAYPLEAARAELTLGRIARRARRRSVARAAFATAVTAFAAVGADAHLAIARDELDRLDHQRADGGDGLAEADRRLVAMVRAGATNREIGAALFLSVKAVEARLSRLYRRFGVRNRAELLHKLAE</sequence>
<dbReference type="SMART" id="SM00421">
    <property type="entry name" value="HTH_LUXR"/>
    <property type="match status" value="1"/>
</dbReference>
<feature type="domain" description="HTH luxR-type" evidence="3">
    <location>
        <begin position="842"/>
        <end position="905"/>
    </location>
</feature>
<proteinExistence type="predicted"/>
<dbReference type="InterPro" id="IPR027417">
    <property type="entry name" value="P-loop_NTPase"/>
</dbReference>
<protein>
    <submittedName>
        <fullName evidence="4">DNA-binding CsgD family transcriptional regulator/DNA polymerase III delta prime subunit</fullName>
    </submittedName>
</protein>
<dbReference type="EMBL" id="JACHGT010000004">
    <property type="protein sequence ID" value="MBB6034151.1"/>
    <property type="molecule type" value="Genomic_DNA"/>
</dbReference>
<dbReference type="GO" id="GO:0005524">
    <property type="term" value="F:ATP binding"/>
    <property type="evidence" value="ECO:0007669"/>
    <property type="project" value="UniProtKB-KW"/>
</dbReference>
<dbReference type="GO" id="GO:0006355">
    <property type="term" value="P:regulation of DNA-templated transcription"/>
    <property type="evidence" value="ECO:0007669"/>
    <property type="project" value="InterPro"/>
</dbReference>
<evidence type="ECO:0000313" key="5">
    <source>
        <dbReference type="Proteomes" id="UP000548476"/>
    </source>
</evidence>
<dbReference type="SUPFAM" id="SSF52540">
    <property type="entry name" value="P-loop containing nucleoside triphosphate hydrolases"/>
    <property type="match status" value="1"/>
</dbReference>
<evidence type="ECO:0000256" key="2">
    <source>
        <dbReference type="ARBA" id="ARBA00022840"/>
    </source>
</evidence>
<dbReference type="SMART" id="SM00382">
    <property type="entry name" value="AAA"/>
    <property type="match status" value="1"/>
</dbReference>
<dbReference type="SUPFAM" id="SSF48452">
    <property type="entry name" value="TPR-like"/>
    <property type="match status" value="1"/>
</dbReference>
<dbReference type="InterPro" id="IPR036388">
    <property type="entry name" value="WH-like_DNA-bd_sf"/>
</dbReference>
<dbReference type="RefSeq" id="WP_184787040.1">
    <property type="nucleotide sequence ID" value="NZ_BONT01000045.1"/>
</dbReference>
<gene>
    <name evidence="4" type="ORF">HNR73_002001</name>
</gene>
<name>A0A841FA75_9ACTN</name>
<dbReference type="PANTHER" id="PTHR16305:SF35">
    <property type="entry name" value="TRANSCRIPTIONAL ACTIVATOR DOMAIN"/>
    <property type="match status" value="1"/>
</dbReference>
<keyword evidence="4" id="KW-0238">DNA-binding</keyword>
<dbReference type="PANTHER" id="PTHR16305">
    <property type="entry name" value="TESTICULAR SOLUBLE ADENYLYL CYCLASE"/>
    <property type="match status" value="1"/>
</dbReference>
<dbReference type="Pfam" id="PF00196">
    <property type="entry name" value="GerE"/>
    <property type="match status" value="1"/>
</dbReference>
<dbReference type="Proteomes" id="UP000548476">
    <property type="component" value="Unassembled WGS sequence"/>
</dbReference>
<dbReference type="GO" id="GO:0005737">
    <property type="term" value="C:cytoplasm"/>
    <property type="evidence" value="ECO:0007669"/>
    <property type="project" value="TreeGrafter"/>
</dbReference>
<dbReference type="GO" id="GO:0003677">
    <property type="term" value="F:DNA binding"/>
    <property type="evidence" value="ECO:0007669"/>
    <property type="project" value="UniProtKB-KW"/>
</dbReference>
<organism evidence="4 5">
    <name type="scientific">Phytomonospora endophytica</name>
    <dbReference type="NCBI Taxonomy" id="714109"/>
    <lineage>
        <taxon>Bacteria</taxon>
        <taxon>Bacillati</taxon>
        <taxon>Actinomycetota</taxon>
        <taxon>Actinomycetes</taxon>
        <taxon>Micromonosporales</taxon>
        <taxon>Micromonosporaceae</taxon>
        <taxon>Phytomonospora</taxon>
    </lineage>
</organism>
<dbReference type="InterPro" id="IPR003593">
    <property type="entry name" value="AAA+_ATPase"/>
</dbReference>
<dbReference type="InterPro" id="IPR000792">
    <property type="entry name" value="Tscrpt_reg_LuxR_C"/>
</dbReference>
<keyword evidence="2" id="KW-0067">ATP-binding</keyword>
<evidence type="ECO:0000313" key="4">
    <source>
        <dbReference type="EMBL" id="MBB6034151.1"/>
    </source>
</evidence>
<dbReference type="Gene3D" id="3.40.50.300">
    <property type="entry name" value="P-loop containing nucleotide triphosphate hydrolases"/>
    <property type="match status" value="1"/>
</dbReference>
<dbReference type="Pfam" id="PF13191">
    <property type="entry name" value="AAA_16"/>
    <property type="match status" value="1"/>
</dbReference>
<dbReference type="AlphaFoldDB" id="A0A841FA75"/>
<reference evidence="4 5" key="1">
    <citation type="submission" date="2020-08" db="EMBL/GenBank/DDBJ databases">
        <title>Genomic Encyclopedia of Type Strains, Phase IV (KMG-IV): sequencing the most valuable type-strain genomes for metagenomic binning, comparative biology and taxonomic classification.</title>
        <authorList>
            <person name="Goeker M."/>
        </authorList>
    </citation>
    <scope>NUCLEOTIDE SEQUENCE [LARGE SCALE GENOMIC DNA]</scope>
    <source>
        <strain evidence="4 5">YIM 65646</strain>
    </source>
</reference>
<dbReference type="PROSITE" id="PS50043">
    <property type="entry name" value="HTH_LUXR_2"/>
    <property type="match status" value="1"/>
</dbReference>